<dbReference type="PANTHER" id="PTHR45844:SF9">
    <property type="entry name" value="OS09G0463900 PROTEIN"/>
    <property type="match status" value="1"/>
</dbReference>
<dbReference type="GO" id="GO:0003700">
    <property type="term" value="F:DNA-binding transcription factor activity"/>
    <property type="evidence" value="ECO:0007669"/>
    <property type="project" value="InterPro"/>
</dbReference>
<dbReference type="AlphaFoldDB" id="A0AAW1JRK2"/>
<feature type="domain" description="BHLH" evidence="6">
    <location>
        <begin position="70"/>
        <end position="121"/>
    </location>
</feature>
<dbReference type="Pfam" id="PF00010">
    <property type="entry name" value="HLH"/>
    <property type="match status" value="1"/>
</dbReference>
<dbReference type="GO" id="GO:0005634">
    <property type="term" value="C:nucleus"/>
    <property type="evidence" value="ECO:0007669"/>
    <property type="project" value="UniProtKB-SubCell"/>
</dbReference>
<reference evidence="7" key="1">
    <citation type="submission" date="2024-03" db="EMBL/GenBank/DDBJ databases">
        <title>WGS assembly of Saponaria officinalis var. Norfolk2.</title>
        <authorList>
            <person name="Jenkins J."/>
            <person name="Shu S."/>
            <person name="Grimwood J."/>
            <person name="Barry K."/>
            <person name="Goodstein D."/>
            <person name="Schmutz J."/>
            <person name="Leebens-Mack J."/>
            <person name="Osbourn A."/>
        </authorList>
    </citation>
    <scope>NUCLEOTIDE SEQUENCE [LARGE SCALE GENOMIC DNA]</scope>
    <source>
        <strain evidence="7">JIC</strain>
    </source>
</reference>
<keyword evidence="3" id="KW-0238">DNA-binding</keyword>
<organism evidence="7 8">
    <name type="scientific">Saponaria officinalis</name>
    <name type="common">Common soapwort</name>
    <name type="synonym">Lychnis saponaria</name>
    <dbReference type="NCBI Taxonomy" id="3572"/>
    <lineage>
        <taxon>Eukaryota</taxon>
        <taxon>Viridiplantae</taxon>
        <taxon>Streptophyta</taxon>
        <taxon>Embryophyta</taxon>
        <taxon>Tracheophyta</taxon>
        <taxon>Spermatophyta</taxon>
        <taxon>Magnoliopsida</taxon>
        <taxon>eudicotyledons</taxon>
        <taxon>Gunneridae</taxon>
        <taxon>Pentapetalae</taxon>
        <taxon>Caryophyllales</taxon>
        <taxon>Caryophyllaceae</taxon>
        <taxon>Caryophylleae</taxon>
        <taxon>Saponaria</taxon>
    </lineage>
</organism>
<evidence type="ECO:0000259" key="6">
    <source>
        <dbReference type="PROSITE" id="PS50888"/>
    </source>
</evidence>
<keyword evidence="4" id="KW-0804">Transcription</keyword>
<evidence type="ECO:0000313" key="7">
    <source>
        <dbReference type="EMBL" id="KAK9706774.1"/>
    </source>
</evidence>
<evidence type="ECO:0000256" key="1">
    <source>
        <dbReference type="ARBA" id="ARBA00004123"/>
    </source>
</evidence>
<dbReference type="SUPFAM" id="SSF47459">
    <property type="entry name" value="HLH, helix-loop-helix DNA-binding domain"/>
    <property type="match status" value="1"/>
</dbReference>
<comment type="caution">
    <text evidence="7">The sequence shown here is derived from an EMBL/GenBank/DDBJ whole genome shotgun (WGS) entry which is preliminary data.</text>
</comment>
<name>A0AAW1JRK2_SAPOF</name>
<evidence type="ECO:0000256" key="5">
    <source>
        <dbReference type="ARBA" id="ARBA00023242"/>
    </source>
</evidence>
<protein>
    <recommendedName>
        <fullName evidence="6">BHLH domain-containing protein</fullName>
    </recommendedName>
</protein>
<dbReference type="InterPro" id="IPR011598">
    <property type="entry name" value="bHLH_dom"/>
</dbReference>
<dbReference type="EMBL" id="JBDFQZ010000007">
    <property type="protein sequence ID" value="KAK9706774.1"/>
    <property type="molecule type" value="Genomic_DNA"/>
</dbReference>
<comment type="subcellular location">
    <subcellularLocation>
        <location evidence="1">Nucleus</location>
    </subcellularLocation>
</comment>
<dbReference type="Proteomes" id="UP001443914">
    <property type="component" value="Unassembled WGS sequence"/>
</dbReference>
<accession>A0AAW1JRK2</accession>
<sequence>MDMSFDVQTHGFFDFESVTPENNMEVFWTSNGGGEIGESMTFDSNKNDFVKEFNKKSCKKKASSETKNAAALKSHCEAERRRRERINGHLANLRNFVPSTLNNKMDKATLLSEVIRQVKELKQEALEATKGLLIPSDADEVVVVPYDDNHASNDDVFMFRASVCSEYKPEIIPNLRRVIKELKLNIDKAEISTLGSRVKNVFTISGKKEEIGFDKREKFAKCIHKAMSCALEKISSLEEYSPRATYPSKRRRVSFLETSTFSST</sequence>
<dbReference type="GO" id="GO:0003677">
    <property type="term" value="F:DNA binding"/>
    <property type="evidence" value="ECO:0007669"/>
    <property type="project" value="UniProtKB-KW"/>
</dbReference>
<dbReference type="SMART" id="SM00353">
    <property type="entry name" value="HLH"/>
    <property type="match status" value="1"/>
</dbReference>
<keyword evidence="2" id="KW-0805">Transcription regulation</keyword>
<gene>
    <name evidence="7" type="ORF">RND81_07G150800</name>
</gene>
<keyword evidence="5" id="KW-0539">Nucleus</keyword>
<dbReference type="Gene3D" id="4.10.280.10">
    <property type="entry name" value="Helix-loop-helix DNA-binding domain"/>
    <property type="match status" value="1"/>
</dbReference>
<dbReference type="PANTHER" id="PTHR45844">
    <property type="entry name" value="TRANSCRIPTION FACTOR BHLH30"/>
    <property type="match status" value="1"/>
</dbReference>
<dbReference type="GO" id="GO:0046983">
    <property type="term" value="F:protein dimerization activity"/>
    <property type="evidence" value="ECO:0007669"/>
    <property type="project" value="InterPro"/>
</dbReference>
<evidence type="ECO:0000256" key="4">
    <source>
        <dbReference type="ARBA" id="ARBA00023163"/>
    </source>
</evidence>
<evidence type="ECO:0000313" key="8">
    <source>
        <dbReference type="Proteomes" id="UP001443914"/>
    </source>
</evidence>
<dbReference type="PROSITE" id="PS50888">
    <property type="entry name" value="BHLH"/>
    <property type="match status" value="1"/>
</dbReference>
<dbReference type="InterPro" id="IPR036638">
    <property type="entry name" value="HLH_DNA-bd_sf"/>
</dbReference>
<evidence type="ECO:0000256" key="3">
    <source>
        <dbReference type="ARBA" id="ARBA00023125"/>
    </source>
</evidence>
<proteinExistence type="predicted"/>
<keyword evidence="8" id="KW-1185">Reference proteome</keyword>
<dbReference type="InterPro" id="IPR045847">
    <property type="entry name" value="AIG1-like"/>
</dbReference>
<evidence type="ECO:0000256" key="2">
    <source>
        <dbReference type="ARBA" id="ARBA00023015"/>
    </source>
</evidence>